<dbReference type="STRING" id="42251.A0A2T7A771"/>
<dbReference type="PROSITE" id="PS50097">
    <property type="entry name" value="BTB"/>
    <property type="match status" value="1"/>
</dbReference>
<comment type="caution">
    <text evidence="2">The sequence shown here is derived from an EMBL/GenBank/DDBJ whole genome shotgun (WGS) entry which is preliminary data.</text>
</comment>
<name>A0A2T7A771_TUBBO</name>
<proteinExistence type="predicted"/>
<gene>
    <name evidence="2" type="ORF">B9Z19DRAFT_1118919</name>
</gene>
<reference evidence="2 3" key="1">
    <citation type="submission" date="2017-04" db="EMBL/GenBank/DDBJ databases">
        <title>Draft genome sequence of Tuber borchii Vittad., a whitish edible truffle.</title>
        <authorList>
            <consortium name="DOE Joint Genome Institute"/>
            <person name="Murat C."/>
            <person name="Kuo A."/>
            <person name="Barry K.W."/>
            <person name="Clum A."/>
            <person name="Dockter R.B."/>
            <person name="Fauchery L."/>
            <person name="Iotti M."/>
            <person name="Kohler A."/>
            <person name="Labutti K."/>
            <person name="Lindquist E.A."/>
            <person name="Lipzen A."/>
            <person name="Ohm R.A."/>
            <person name="Wang M."/>
            <person name="Grigoriev I.V."/>
            <person name="Zambonelli A."/>
            <person name="Martin F.M."/>
        </authorList>
    </citation>
    <scope>NUCLEOTIDE SEQUENCE [LARGE SCALE GENOMIC DNA]</scope>
    <source>
        <strain evidence="2 3">Tbo3840</strain>
    </source>
</reference>
<dbReference type="InterPro" id="IPR011333">
    <property type="entry name" value="SKP1/BTB/POZ_sf"/>
</dbReference>
<feature type="domain" description="BTB" evidence="1">
    <location>
        <begin position="21"/>
        <end position="92"/>
    </location>
</feature>
<sequence length="414" mass="47111">MAENKVKVLPLEPSDGGAAFSSAIFQINAEKGTRTFYVHRNILSQNSQPFKSIVDGNWEESVKREINLEEWDADTVSRMIEYLYTKDYTWQKNGKVKPVPVIVPEEPPTGEHSPDAVRPLTPISGLIEYRGKQRRLCQRNGQLGHADKEIFGKSSLVHTKVYALANYRAIEGLSELALDRLLHSLSVFQSTEFNPQQIGYIVELVSYAYENTCWRFGKPEPIRQAVTRFIALELTKLNSTGEISILMSTYEDFACDLFSDLTRRIKLAERGMRHKYLAGVEVHTGASQPVNCIQDSQWRSSNINFDTTAEPVCLVPYYTEDVDKACTSFKVIRPEEEGYDHRYKIPTNLASEDYPCLISICDRDIQNKVSHVQLARVDTDKELVDIKERFGAAGATRDILGHAHDSDYLFLMWK</sequence>
<dbReference type="PANTHER" id="PTHR47843:SF5">
    <property type="entry name" value="BTB_POZ DOMAIN PROTEIN"/>
    <property type="match status" value="1"/>
</dbReference>
<dbReference type="Proteomes" id="UP000244722">
    <property type="component" value="Unassembled WGS sequence"/>
</dbReference>
<dbReference type="Gene3D" id="3.30.710.10">
    <property type="entry name" value="Potassium Channel Kv1.1, Chain A"/>
    <property type="match status" value="1"/>
</dbReference>
<dbReference type="AlphaFoldDB" id="A0A2T7A771"/>
<dbReference type="CDD" id="cd18186">
    <property type="entry name" value="BTB_POZ_ZBTB_KLHL-like"/>
    <property type="match status" value="1"/>
</dbReference>
<accession>A0A2T7A771</accession>
<dbReference type="SUPFAM" id="SSF54695">
    <property type="entry name" value="POZ domain"/>
    <property type="match status" value="1"/>
</dbReference>
<evidence type="ECO:0000313" key="3">
    <source>
        <dbReference type="Proteomes" id="UP000244722"/>
    </source>
</evidence>
<dbReference type="OrthoDB" id="9997739at2759"/>
<keyword evidence="3" id="KW-1185">Reference proteome</keyword>
<evidence type="ECO:0000313" key="2">
    <source>
        <dbReference type="EMBL" id="PUU83577.1"/>
    </source>
</evidence>
<evidence type="ECO:0000259" key="1">
    <source>
        <dbReference type="PROSITE" id="PS50097"/>
    </source>
</evidence>
<dbReference type="InterPro" id="IPR000210">
    <property type="entry name" value="BTB/POZ_dom"/>
</dbReference>
<organism evidence="2 3">
    <name type="scientific">Tuber borchii</name>
    <name type="common">White truffle</name>
    <dbReference type="NCBI Taxonomy" id="42251"/>
    <lineage>
        <taxon>Eukaryota</taxon>
        <taxon>Fungi</taxon>
        <taxon>Dikarya</taxon>
        <taxon>Ascomycota</taxon>
        <taxon>Pezizomycotina</taxon>
        <taxon>Pezizomycetes</taxon>
        <taxon>Pezizales</taxon>
        <taxon>Tuberaceae</taxon>
        <taxon>Tuber</taxon>
    </lineage>
</organism>
<dbReference type="PANTHER" id="PTHR47843">
    <property type="entry name" value="BTB DOMAIN-CONTAINING PROTEIN-RELATED"/>
    <property type="match status" value="1"/>
</dbReference>
<dbReference type="EMBL" id="NESQ01000009">
    <property type="protein sequence ID" value="PUU83577.1"/>
    <property type="molecule type" value="Genomic_DNA"/>
</dbReference>
<protein>
    <recommendedName>
        <fullName evidence="1">BTB domain-containing protein</fullName>
    </recommendedName>
</protein>
<dbReference type="Pfam" id="PF00651">
    <property type="entry name" value="BTB"/>
    <property type="match status" value="1"/>
</dbReference>